<dbReference type="Proteomes" id="UP000075666">
    <property type="component" value="Unassembled WGS sequence"/>
</dbReference>
<dbReference type="STRING" id="46224.B4102_1773"/>
<dbReference type="AlphaFoldDB" id="A0A150LG85"/>
<gene>
    <name evidence="3" type="ORF">B4102_1773</name>
    <name evidence="4" type="ORF">JGZ69_01915</name>
</gene>
<dbReference type="InterPro" id="IPR050088">
    <property type="entry name" value="IspD/TarI_cytidylyltransf_bact"/>
</dbReference>
<dbReference type="Gene3D" id="3.90.550.10">
    <property type="entry name" value="Spore Coat Polysaccharide Biosynthesis Protein SpsA, Chain A"/>
    <property type="match status" value="1"/>
</dbReference>
<evidence type="ECO:0000313" key="3">
    <source>
        <dbReference type="EMBL" id="KYD11347.1"/>
    </source>
</evidence>
<evidence type="ECO:0000313" key="6">
    <source>
        <dbReference type="Proteomes" id="UP000595512"/>
    </source>
</evidence>
<dbReference type="EMBL" id="LQYN01000007">
    <property type="protein sequence ID" value="KYD11347.1"/>
    <property type="molecule type" value="Genomic_DNA"/>
</dbReference>
<dbReference type="PANTHER" id="PTHR32125:SF8">
    <property type="entry name" value="RIBITOL-5-PHOSPHATE CYTIDYLYLTRANSFERASE"/>
    <property type="match status" value="1"/>
</dbReference>
<dbReference type="EMBL" id="CP066701">
    <property type="protein sequence ID" value="QQX25757.1"/>
    <property type="molecule type" value="Genomic_DNA"/>
</dbReference>
<keyword evidence="2 3" id="KW-0548">Nucleotidyltransferase</keyword>
<dbReference type="Proteomes" id="UP000595512">
    <property type="component" value="Chromosome"/>
</dbReference>
<dbReference type="KEGG" id="hspo:JGZ69_01915"/>
<sequence>MGECSFILLSGGIGKRMQVNIPKQFLLLGGKPILVHVLEKIDTIDSIKEIIIPSPKEFIEKTEEIIHNYGFATPIYCIEGGDTRQESVYHALKSARFDQVIVHEAVRPFVTKEEFSYLIDCKNESATYGLDIPFTVLEGKDFIENNLVRDQLINIQLPQKFNRKKLLYSHECAREDNLEFTEDASLYFHYFKSDIKVLKGSDYNIKITKPVDRKIAEVLYKEYILMEG</sequence>
<evidence type="ECO:0000256" key="2">
    <source>
        <dbReference type="ARBA" id="ARBA00022695"/>
    </source>
</evidence>
<accession>A0A150LG85</accession>
<dbReference type="EC" id="2.7.7.60" evidence="3"/>
<dbReference type="SUPFAM" id="SSF53448">
    <property type="entry name" value="Nucleotide-diphospho-sugar transferases"/>
    <property type="match status" value="1"/>
</dbReference>
<dbReference type="RefSeq" id="WP_066226379.1">
    <property type="nucleotide sequence ID" value="NZ_CP066701.1"/>
</dbReference>
<dbReference type="Pfam" id="PF01128">
    <property type="entry name" value="IspD"/>
    <property type="match status" value="1"/>
</dbReference>
<dbReference type="InterPro" id="IPR034683">
    <property type="entry name" value="IspD/TarI"/>
</dbReference>
<reference evidence="3 5" key="1">
    <citation type="submission" date="2016-01" db="EMBL/GenBank/DDBJ databases">
        <title>Genome Sequences of Twelve Sporeforming Bacillus Species Isolated from Foods.</title>
        <authorList>
            <person name="Berendsen E.M."/>
            <person name="Wells-Bennik M.H."/>
            <person name="Krawcyk A.O."/>
            <person name="De Jong A."/>
            <person name="Holsappel S."/>
            <person name="Eijlander R.T."/>
            <person name="Kuipers O.P."/>
        </authorList>
    </citation>
    <scope>NUCLEOTIDE SEQUENCE [LARGE SCALE GENOMIC DNA]</scope>
    <source>
        <strain evidence="3 5">B4102</strain>
    </source>
</reference>
<protein>
    <submittedName>
        <fullName evidence="3">2-C-methyl-D-erythritol 4-phosphate cytidylyltransferase</fullName>
        <ecNumber evidence="3">2.7.7.60</ecNumber>
    </submittedName>
</protein>
<organism evidence="3 5">
    <name type="scientific">Heyndrickxia sporothermodurans</name>
    <dbReference type="NCBI Taxonomy" id="46224"/>
    <lineage>
        <taxon>Bacteria</taxon>
        <taxon>Bacillati</taxon>
        <taxon>Bacillota</taxon>
        <taxon>Bacilli</taxon>
        <taxon>Bacillales</taxon>
        <taxon>Bacillaceae</taxon>
        <taxon>Heyndrickxia</taxon>
    </lineage>
</organism>
<keyword evidence="1 3" id="KW-0808">Transferase</keyword>
<name>A0A150LG85_9BACI</name>
<dbReference type="PATRIC" id="fig|46224.3.peg.4078"/>
<proteinExistence type="predicted"/>
<dbReference type="CDD" id="cd02516">
    <property type="entry name" value="CDP-ME_synthetase"/>
    <property type="match status" value="1"/>
</dbReference>
<dbReference type="PANTHER" id="PTHR32125">
    <property type="entry name" value="2-C-METHYL-D-ERYTHRITOL 4-PHOSPHATE CYTIDYLYLTRANSFERASE, CHLOROPLASTIC"/>
    <property type="match status" value="1"/>
</dbReference>
<evidence type="ECO:0000313" key="4">
    <source>
        <dbReference type="EMBL" id="QQX25757.1"/>
    </source>
</evidence>
<dbReference type="InterPro" id="IPR029044">
    <property type="entry name" value="Nucleotide-diphossugar_trans"/>
</dbReference>
<keyword evidence="5" id="KW-1185">Reference proteome</keyword>
<evidence type="ECO:0000313" key="5">
    <source>
        <dbReference type="Proteomes" id="UP000075666"/>
    </source>
</evidence>
<evidence type="ECO:0000256" key="1">
    <source>
        <dbReference type="ARBA" id="ARBA00022679"/>
    </source>
</evidence>
<dbReference type="GO" id="GO:0050518">
    <property type="term" value="F:2-C-methyl-D-erythritol 4-phosphate cytidylyltransferase activity"/>
    <property type="evidence" value="ECO:0007669"/>
    <property type="project" value="UniProtKB-EC"/>
</dbReference>
<dbReference type="OrthoDB" id="9806837at2"/>
<reference evidence="4 6" key="2">
    <citation type="submission" date="2020-12" db="EMBL/GenBank/DDBJ databases">
        <title>Taxonomic evaluation of the Bacillus sporothermodurans group of bacteria based on whole genome sequences.</title>
        <authorList>
            <person name="Fiedler G."/>
            <person name="Herbstmann A.-D."/>
            <person name="Doll E."/>
            <person name="Wenning M."/>
            <person name="Brinks E."/>
            <person name="Kabisch J."/>
            <person name="Breitenwieser F."/>
            <person name="Lappann M."/>
            <person name="Boehnlein C."/>
            <person name="Franz C."/>
        </authorList>
    </citation>
    <scope>NUCLEOTIDE SEQUENCE [LARGE SCALE GENOMIC DNA]</scope>
    <source>
        <strain evidence="4 6">DSM 10599</strain>
    </source>
</reference>